<protein>
    <submittedName>
        <fullName evidence="2">DUF2393 domain-containing protein</fullName>
    </submittedName>
</protein>
<reference evidence="2 3" key="1">
    <citation type="submission" date="2020-02" db="EMBL/GenBank/DDBJ databases">
        <title>Complete genome sequence of the novel Campylobacter species Candidatus Campylobacter infans.</title>
        <authorList>
            <person name="Duim B."/>
            <person name="Zomer A."/>
            <person name="van der Graaf L."/>
            <person name="Wagenaar J."/>
        </authorList>
    </citation>
    <scope>NUCLEOTIDE SEQUENCE [LARGE SCALE GENOMIC DNA]</scope>
    <source>
        <strain evidence="2 3">19S00001</strain>
    </source>
</reference>
<accession>A0A7H9CL01</accession>
<evidence type="ECO:0000313" key="3">
    <source>
        <dbReference type="Proteomes" id="UP000509414"/>
    </source>
</evidence>
<feature type="transmembrane region" description="Helical" evidence="1">
    <location>
        <begin position="6"/>
        <end position="27"/>
    </location>
</feature>
<name>A0A7H9CL01_9BACT</name>
<sequence length="180" mass="20221">MGYFTIIHIIFLILLLLIFGGIGFLALRKTKTIKSIILTAGSLFMLYFLIAVMACFFIDEYTKKAVISNIKYTRILMNESMQISGVITNVGNFDISSCTLNVRVINSPSKLEGLKPDLFVPKSSWETFLMKRRKFEISTVEESFVIGQGLKAGLARPFSVSVRYSPKFVSPSVSHFLSCH</sequence>
<feature type="transmembrane region" description="Helical" evidence="1">
    <location>
        <begin position="36"/>
        <end position="59"/>
    </location>
</feature>
<keyword evidence="1" id="KW-0812">Transmembrane</keyword>
<evidence type="ECO:0000256" key="1">
    <source>
        <dbReference type="SAM" id="Phobius"/>
    </source>
</evidence>
<keyword evidence="1" id="KW-1133">Transmembrane helix</keyword>
<proteinExistence type="predicted"/>
<dbReference type="InterPro" id="IPR013417">
    <property type="entry name" value="CHP02588"/>
</dbReference>
<dbReference type="KEGG" id="cinf:CINF_1496"/>
<dbReference type="Proteomes" id="UP000509414">
    <property type="component" value="Chromosome"/>
</dbReference>
<dbReference type="RefSeq" id="WP_179975090.1">
    <property type="nucleotide sequence ID" value="NZ_CP049075.1"/>
</dbReference>
<keyword evidence="1" id="KW-0472">Membrane</keyword>
<dbReference type="EMBL" id="CP049075">
    <property type="protein sequence ID" value="QLI05975.1"/>
    <property type="molecule type" value="Genomic_DNA"/>
</dbReference>
<evidence type="ECO:0000313" key="2">
    <source>
        <dbReference type="EMBL" id="QLI05975.1"/>
    </source>
</evidence>
<organism evidence="2 3">
    <name type="scientific">Candidatus Campylobacter infans</name>
    <dbReference type="NCBI Taxonomy" id="2561898"/>
    <lineage>
        <taxon>Bacteria</taxon>
        <taxon>Pseudomonadati</taxon>
        <taxon>Campylobacterota</taxon>
        <taxon>Epsilonproteobacteria</taxon>
        <taxon>Campylobacterales</taxon>
        <taxon>Campylobacteraceae</taxon>
        <taxon>Campylobacter</taxon>
    </lineage>
</organism>
<dbReference type="AlphaFoldDB" id="A0A7H9CL01"/>
<keyword evidence="3" id="KW-1185">Reference proteome</keyword>
<gene>
    <name evidence="2" type="ORF">CINF_1496</name>
</gene>
<dbReference type="Pfam" id="PF09624">
    <property type="entry name" value="DUF2393"/>
    <property type="match status" value="1"/>
</dbReference>